<feature type="region of interest" description="Disordered" evidence="1">
    <location>
        <begin position="37"/>
        <end position="56"/>
    </location>
</feature>
<evidence type="ECO:0000313" key="2">
    <source>
        <dbReference type="EMBL" id="PSL06637.1"/>
    </source>
</evidence>
<evidence type="ECO:0000256" key="1">
    <source>
        <dbReference type="SAM" id="MobiDB-lite"/>
    </source>
</evidence>
<dbReference type="AlphaFoldDB" id="A0A2P8EB17"/>
<organism evidence="2 3">
    <name type="scientific">Haloactinopolyspora alba</name>
    <dbReference type="NCBI Taxonomy" id="648780"/>
    <lineage>
        <taxon>Bacteria</taxon>
        <taxon>Bacillati</taxon>
        <taxon>Actinomycetota</taxon>
        <taxon>Actinomycetes</taxon>
        <taxon>Jiangellales</taxon>
        <taxon>Jiangellaceae</taxon>
        <taxon>Haloactinopolyspora</taxon>
    </lineage>
</organism>
<proteinExistence type="predicted"/>
<gene>
    <name evidence="2" type="ORF">CLV30_10222</name>
</gene>
<dbReference type="Proteomes" id="UP000243528">
    <property type="component" value="Unassembled WGS sequence"/>
</dbReference>
<sequence length="290" mass="31247">MTHCRRHDVSTSPPWSRWLATITAERPDRAEAVRRAATRLQRSSQNAEDGTPTPGAEAVVTALTDPEADDDAVTHALTVFAWERVATGDDLTCTMDDLDELWTAVERTAPTPVSRSRARHCLVDAWAEAIAAERGSPGVDPLSGLHTAGYLYGRVHELDRVSGDSATPLVLLVVRWDAAAGPWQRIARIMQVASALRARVRPEATLSQVGTTMAVALVPDDARARLERLALTKAVGHDELSTAQVQVDVFAVPDTRSRLPDLVTQLHETANVDQVAGSPASRHTGAGPLD</sequence>
<reference evidence="2 3" key="1">
    <citation type="submission" date="2018-03" db="EMBL/GenBank/DDBJ databases">
        <title>Genomic Encyclopedia of Archaeal and Bacterial Type Strains, Phase II (KMG-II): from individual species to whole genera.</title>
        <authorList>
            <person name="Goeker M."/>
        </authorList>
    </citation>
    <scope>NUCLEOTIDE SEQUENCE [LARGE SCALE GENOMIC DNA]</scope>
    <source>
        <strain evidence="2 3">DSM 45211</strain>
    </source>
</reference>
<keyword evidence="3" id="KW-1185">Reference proteome</keyword>
<dbReference type="EMBL" id="PYGE01000002">
    <property type="protein sequence ID" value="PSL06637.1"/>
    <property type="molecule type" value="Genomic_DNA"/>
</dbReference>
<comment type="caution">
    <text evidence="2">The sequence shown here is derived from an EMBL/GenBank/DDBJ whole genome shotgun (WGS) entry which is preliminary data.</text>
</comment>
<protein>
    <submittedName>
        <fullName evidence="2">Uncharacterized protein</fullName>
    </submittedName>
</protein>
<evidence type="ECO:0000313" key="3">
    <source>
        <dbReference type="Proteomes" id="UP000243528"/>
    </source>
</evidence>
<name>A0A2P8EB17_9ACTN</name>
<accession>A0A2P8EB17</accession>